<sequence>MLRFHQIRDFTTFKALSLIVLILLAHAVQTGVLASVLG</sequence>
<keyword evidence="2" id="KW-1185">Reference proteome</keyword>
<dbReference type="AlphaFoldDB" id="A0A238K6V8"/>
<protein>
    <submittedName>
        <fullName evidence="1">Uncharacterized protein</fullName>
    </submittedName>
</protein>
<proteinExistence type="predicted"/>
<gene>
    <name evidence="1" type="ORF">PEV8663_01456</name>
</gene>
<reference evidence="1 2" key="1">
    <citation type="submission" date="2017-05" db="EMBL/GenBank/DDBJ databases">
        <authorList>
            <person name="Song R."/>
            <person name="Chenine A.L."/>
            <person name="Ruprecht R.M."/>
        </authorList>
    </citation>
    <scope>NUCLEOTIDE SEQUENCE [LARGE SCALE GENOMIC DNA]</scope>
    <source>
        <strain evidence="1 2">CECT 8663</strain>
    </source>
</reference>
<dbReference type="EMBL" id="FXYH01000004">
    <property type="protein sequence ID" value="SMX38618.1"/>
    <property type="molecule type" value="Genomic_DNA"/>
</dbReference>
<evidence type="ECO:0000313" key="1">
    <source>
        <dbReference type="EMBL" id="SMX38618.1"/>
    </source>
</evidence>
<accession>A0A238K6V8</accession>
<name>A0A238K6V8_9RHOB</name>
<evidence type="ECO:0000313" key="2">
    <source>
        <dbReference type="Proteomes" id="UP000220836"/>
    </source>
</evidence>
<organism evidence="1 2">
    <name type="scientific">Pelagimonas varians</name>
    <dbReference type="NCBI Taxonomy" id="696760"/>
    <lineage>
        <taxon>Bacteria</taxon>
        <taxon>Pseudomonadati</taxon>
        <taxon>Pseudomonadota</taxon>
        <taxon>Alphaproteobacteria</taxon>
        <taxon>Rhodobacterales</taxon>
        <taxon>Roseobacteraceae</taxon>
        <taxon>Pelagimonas</taxon>
    </lineage>
</organism>
<dbReference type="Proteomes" id="UP000220836">
    <property type="component" value="Unassembled WGS sequence"/>
</dbReference>